<sequence>MSSELIATVFVAISLRSIISMSSYSGFNKPPMFGDYEAQRHWQEVTFNLEVKLWYTNSTRNDLQYWGLDYPPLTAYHSYLLGHVAEKLNKSFVELYKSRGLESKEHKSYMRFTVLAADAFIFIPAILALSIFMDRTFKKNLRQQMQLLFAIYPGQILIDNGHFQYNNISLGLASVAVAALLCDQNYFAAFTFTLALNYKQMELYHALPFFAYLLSKSLSEKSVNSAVKELTKVATIVLFTFVILWYPWLNSTHSTAEVFHRLFPLGRGVFEDKVANVWCSINIVYKLRKYISNHKMALICFGTTLLAALPINVHLFFRRSKYTFILTLFNTAAAFFLFSFQVHEKSILLVALPSFCLIYWWPTEMLWFLKVSVFSMIPLLKKDNLLVPTVALMIIFRFTFKNWVFKTDDITISKRYFKMSIEQVSEILMIATLLAFLLIEPPSRFPDTWPLIISIISCGHILIFLIWGYTKQLT</sequence>
<comment type="pathway">
    <text evidence="2 10">Protein modification; protein glycosylation.</text>
</comment>
<evidence type="ECO:0000256" key="7">
    <source>
        <dbReference type="ARBA" id="ARBA00022824"/>
    </source>
</evidence>
<organism evidence="11 12">
    <name type="scientific">Drosophila mojavensis</name>
    <name type="common">Fruit fly</name>
    <dbReference type="NCBI Taxonomy" id="7230"/>
    <lineage>
        <taxon>Eukaryota</taxon>
        <taxon>Metazoa</taxon>
        <taxon>Ecdysozoa</taxon>
        <taxon>Arthropoda</taxon>
        <taxon>Hexapoda</taxon>
        <taxon>Insecta</taxon>
        <taxon>Pterygota</taxon>
        <taxon>Neoptera</taxon>
        <taxon>Endopterygota</taxon>
        <taxon>Diptera</taxon>
        <taxon>Brachycera</taxon>
        <taxon>Muscomorpha</taxon>
        <taxon>Ephydroidea</taxon>
        <taxon>Drosophilidae</taxon>
        <taxon>Drosophila</taxon>
    </lineage>
</organism>
<feature type="transmembrane region" description="Helical" evidence="10">
    <location>
        <begin position="451"/>
        <end position="470"/>
    </location>
</feature>
<dbReference type="PhylomeDB" id="B4KK01"/>
<comment type="similarity">
    <text evidence="3 10">Belongs to the ALG6/ALG8 glucosyltransferase family.</text>
</comment>
<feature type="transmembrane region" description="Helical" evidence="10">
    <location>
        <begin position="383"/>
        <end position="400"/>
    </location>
</feature>
<keyword evidence="4 10" id="KW-0328">Glycosyltransferase</keyword>
<keyword evidence="6 10" id="KW-0812">Transmembrane</keyword>
<feature type="transmembrane region" description="Helical" evidence="10">
    <location>
        <begin position="297"/>
        <end position="316"/>
    </location>
</feature>
<dbReference type="UniPathway" id="UPA00378"/>
<dbReference type="AlphaFoldDB" id="B4KK01"/>
<dbReference type="PANTHER" id="PTHR12413">
    <property type="entry name" value="DOLICHYL GLYCOSYLTRANSFERASE"/>
    <property type="match status" value="1"/>
</dbReference>
<gene>
    <name evidence="11" type="primary">Dmoj\GI18289</name>
    <name evidence="11" type="ORF">Dmoj_GI18289</name>
</gene>
<dbReference type="InParanoid" id="B4KK01"/>
<keyword evidence="8 10" id="KW-1133">Transmembrane helix</keyword>
<proteinExistence type="inferred from homology"/>
<evidence type="ECO:0000256" key="10">
    <source>
        <dbReference type="RuleBase" id="RU363110"/>
    </source>
</evidence>
<evidence type="ECO:0000256" key="3">
    <source>
        <dbReference type="ARBA" id="ARBA00008715"/>
    </source>
</evidence>
<keyword evidence="12" id="KW-1185">Reference proteome</keyword>
<evidence type="ECO:0000256" key="9">
    <source>
        <dbReference type="ARBA" id="ARBA00023136"/>
    </source>
</evidence>
<feature type="transmembrane region" description="Helical" evidence="10">
    <location>
        <begin position="230"/>
        <end position="248"/>
    </location>
</feature>
<feature type="transmembrane region" description="Helical" evidence="10">
    <location>
        <begin position="109"/>
        <end position="132"/>
    </location>
</feature>
<keyword evidence="7 10" id="KW-0256">Endoplasmic reticulum</keyword>
<evidence type="ECO:0000256" key="4">
    <source>
        <dbReference type="ARBA" id="ARBA00022676"/>
    </source>
</evidence>
<dbReference type="Proteomes" id="UP000009192">
    <property type="component" value="Unassembled WGS sequence"/>
</dbReference>
<dbReference type="KEGG" id="dmo:Dmoj_GI18289"/>
<dbReference type="GO" id="GO:0042281">
    <property type="term" value="F:dolichyl pyrophosphate Man9GlcNAc2 alpha-1,3-glucosyltransferase activity"/>
    <property type="evidence" value="ECO:0007669"/>
    <property type="project" value="TreeGrafter"/>
</dbReference>
<evidence type="ECO:0000256" key="6">
    <source>
        <dbReference type="ARBA" id="ARBA00022692"/>
    </source>
</evidence>
<feature type="transmembrane region" description="Helical" evidence="10">
    <location>
        <begin position="347"/>
        <end position="363"/>
    </location>
</feature>
<evidence type="ECO:0000313" key="12">
    <source>
        <dbReference type="Proteomes" id="UP000009192"/>
    </source>
</evidence>
<name>B4KK01_DROMO</name>
<feature type="transmembrane region" description="Helical" evidence="10">
    <location>
        <begin position="421"/>
        <end position="439"/>
    </location>
</feature>
<dbReference type="Pfam" id="PF03155">
    <property type="entry name" value="Alg6_Alg8"/>
    <property type="match status" value="1"/>
</dbReference>
<evidence type="ECO:0000256" key="1">
    <source>
        <dbReference type="ARBA" id="ARBA00004477"/>
    </source>
</evidence>
<evidence type="ECO:0000256" key="2">
    <source>
        <dbReference type="ARBA" id="ARBA00004922"/>
    </source>
</evidence>
<dbReference type="FunCoup" id="B4KK01">
    <property type="interactions" value="2458"/>
</dbReference>
<dbReference type="EMBL" id="CH933807">
    <property type="protein sequence ID" value="EDW13589.1"/>
    <property type="molecule type" value="Genomic_DNA"/>
</dbReference>
<dbReference type="HOGENOM" id="CLU_008110_3_0_1"/>
<dbReference type="GO" id="GO:0005789">
    <property type="term" value="C:endoplasmic reticulum membrane"/>
    <property type="evidence" value="ECO:0007669"/>
    <property type="project" value="UniProtKB-SubCell"/>
</dbReference>
<dbReference type="OrthoDB" id="4983at2759"/>
<dbReference type="eggNOG" id="KOG2575">
    <property type="taxonomic scope" value="Eukaryota"/>
</dbReference>
<evidence type="ECO:0000256" key="5">
    <source>
        <dbReference type="ARBA" id="ARBA00022679"/>
    </source>
</evidence>
<feature type="transmembrane region" description="Helical" evidence="10">
    <location>
        <begin position="322"/>
        <end position="340"/>
    </location>
</feature>
<reference evidence="11 12" key="1">
    <citation type="journal article" date="2007" name="Nature">
        <title>Evolution of genes and genomes on the Drosophila phylogeny.</title>
        <authorList>
            <consortium name="Drosophila 12 Genomes Consortium"/>
            <person name="Clark A.G."/>
            <person name="Eisen M.B."/>
            <person name="Smith D.R."/>
            <person name="Bergman C.M."/>
            <person name="Oliver B."/>
            <person name="Markow T.A."/>
            <person name="Kaufman T.C."/>
            <person name="Kellis M."/>
            <person name="Gelbart W."/>
            <person name="Iyer V.N."/>
            <person name="Pollard D.A."/>
            <person name="Sackton T.B."/>
            <person name="Larracuente A.M."/>
            <person name="Singh N.D."/>
            <person name="Abad J.P."/>
            <person name="Abt D.N."/>
            <person name="Adryan B."/>
            <person name="Aguade M."/>
            <person name="Akashi H."/>
            <person name="Anderson W.W."/>
            <person name="Aquadro C.F."/>
            <person name="Ardell D.H."/>
            <person name="Arguello R."/>
            <person name="Artieri C.G."/>
            <person name="Barbash D.A."/>
            <person name="Barker D."/>
            <person name="Barsanti P."/>
            <person name="Batterham P."/>
            <person name="Batzoglou S."/>
            <person name="Begun D."/>
            <person name="Bhutkar A."/>
            <person name="Blanco E."/>
            <person name="Bosak S.A."/>
            <person name="Bradley R.K."/>
            <person name="Brand A.D."/>
            <person name="Brent M.R."/>
            <person name="Brooks A.N."/>
            <person name="Brown R.H."/>
            <person name="Butlin R.K."/>
            <person name="Caggese C."/>
            <person name="Calvi B.R."/>
            <person name="Bernardo de Carvalho A."/>
            <person name="Caspi A."/>
            <person name="Castrezana S."/>
            <person name="Celniker S.E."/>
            <person name="Chang J.L."/>
            <person name="Chapple C."/>
            <person name="Chatterji S."/>
            <person name="Chinwalla A."/>
            <person name="Civetta A."/>
            <person name="Clifton S.W."/>
            <person name="Comeron J.M."/>
            <person name="Costello J.C."/>
            <person name="Coyne J.A."/>
            <person name="Daub J."/>
            <person name="David R.G."/>
            <person name="Delcher A.L."/>
            <person name="Delehaunty K."/>
            <person name="Do C.B."/>
            <person name="Ebling H."/>
            <person name="Edwards K."/>
            <person name="Eickbush T."/>
            <person name="Evans J.D."/>
            <person name="Filipski A."/>
            <person name="Findeiss S."/>
            <person name="Freyhult E."/>
            <person name="Fulton L."/>
            <person name="Fulton R."/>
            <person name="Garcia A.C."/>
            <person name="Gardiner A."/>
            <person name="Garfield D.A."/>
            <person name="Garvin B.E."/>
            <person name="Gibson G."/>
            <person name="Gilbert D."/>
            <person name="Gnerre S."/>
            <person name="Godfrey J."/>
            <person name="Good R."/>
            <person name="Gotea V."/>
            <person name="Gravely B."/>
            <person name="Greenberg A.J."/>
            <person name="Griffiths-Jones S."/>
            <person name="Gross S."/>
            <person name="Guigo R."/>
            <person name="Gustafson E.A."/>
            <person name="Haerty W."/>
            <person name="Hahn M.W."/>
            <person name="Halligan D.L."/>
            <person name="Halpern A.L."/>
            <person name="Halter G.M."/>
            <person name="Han M.V."/>
            <person name="Heger A."/>
            <person name="Hillier L."/>
            <person name="Hinrichs A.S."/>
            <person name="Holmes I."/>
            <person name="Hoskins R.A."/>
            <person name="Hubisz M.J."/>
            <person name="Hultmark D."/>
            <person name="Huntley M.A."/>
            <person name="Jaffe D.B."/>
            <person name="Jagadeeshan S."/>
            <person name="Jeck W.R."/>
            <person name="Johnson J."/>
            <person name="Jones C.D."/>
            <person name="Jordan W.C."/>
            <person name="Karpen G.H."/>
            <person name="Kataoka E."/>
            <person name="Keightley P.D."/>
            <person name="Kheradpour P."/>
            <person name="Kirkness E.F."/>
            <person name="Koerich L.B."/>
            <person name="Kristiansen K."/>
            <person name="Kudrna D."/>
            <person name="Kulathinal R.J."/>
            <person name="Kumar S."/>
            <person name="Kwok R."/>
            <person name="Lander E."/>
            <person name="Langley C.H."/>
            <person name="Lapoint R."/>
            <person name="Lazzaro B.P."/>
            <person name="Lee S.J."/>
            <person name="Levesque L."/>
            <person name="Li R."/>
            <person name="Lin C.F."/>
            <person name="Lin M.F."/>
            <person name="Lindblad-Toh K."/>
            <person name="Llopart A."/>
            <person name="Long M."/>
            <person name="Low L."/>
            <person name="Lozovsky E."/>
            <person name="Lu J."/>
            <person name="Luo M."/>
            <person name="Machado C.A."/>
            <person name="Makalowski W."/>
            <person name="Marzo M."/>
            <person name="Matsuda M."/>
            <person name="Matzkin L."/>
            <person name="McAllister B."/>
            <person name="McBride C.S."/>
            <person name="McKernan B."/>
            <person name="McKernan K."/>
            <person name="Mendez-Lago M."/>
            <person name="Minx P."/>
            <person name="Mollenhauer M.U."/>
            <person name="Montooth K."/>
            <person name="Mount S.M."/>
            <person name="Mu X."/>
            <person name="Myers E."/>
            <person name="Negre B."/>
            <person name="Newfeld S."/>
            <person name="Nielsen R."/>
            <person name="Noor M.A."/>
            <person name="O'Grady P."/>
            <person name="Pachter L."/>
            <person name="Papaceit M."/>
            <person name="Parisi M.J."/>
            <person name="Parisi M."/>
            <person name="Parts L."/>
            <person name="Pedersen J.S."/>
            <person name="Pesole G."/>
            <person name="Phillippy A.M."/>
            <person name="Ponting C.P."/>
            <person name="Pop M."/>
            <person name="Porcelli D."/>
            <person name="Powell J.R."/>
            <person name="Prohaska S."/>
            <person name="Pruitt K."/>
            <person name="Puig M."/>
            <person name="Quesneville H."/>
            <person name="Ram K.R."/>
            <person name="Rand D."/>
            <person name="Rasmussen M.D."/>
            <person name="Reed L.K."/>
            <person name="Reenan R."/>
            <person name="Reily A."/>
            <person name="Remington K.A."/>
            <person name="Rieger T.T."/>
            <person name="Ritchie M.G."/>
            <person name="Robin C."/>
            <person name="Rogers Y.H."/>
            <person name="Rohde C."/>
            <person name="Rozas J."/>
            <person name="Rubenfield M.J."/>
            <person name="Ruiz A."/>
            <person name="Russo S."/>
            <person name="Salzberg S.L."/>
            <person name="Sanchez-Gracia A."/>
            <person name="Saranga D.J."/>
            <person name="Sato H."/>
            <person name="Schaeffer S.W."/>
            <person name="Schatz M.C."/>
            <person name="Schlenke T."/>
            <person name="Schwartz R."/>
            <person name="Segarra C."/>
            <person name="Singh R.S."/>
            <person name="Sirot L."/>
            <person name="Sirota M."/>
            <person name="Sisneros N.B."/>
            <person name="Smith C.D."/>
            <person name="Smith T.F."/>
            <person name="Spieth J."/>
            <person name="Stage D.E."/>
            <person name="Stark A."/>
            <person name="Stephan W."/>
            <person name="Strausberg R.L."/>
            <person name="Strempel S."/>
            <person name="Sturgill D."/>
            <person name="Sutton G."/>
            <person name="Sutton G.G."/>
            <person name="Tao W."/>
            <person name="Teichmann S."/>
            <person name="Tobari Y.N."/>
            <person name="Tomimura Y."/>
            <person name="Tsolas J.M."/>
            <person name="Valente V.L."/>
            <person name="Venter E."/>
            <person name="Venter J.C."/>
            <person name="Vicario S."/>
            <person name="Vieira F.G."/>
            <person name="Vilella A.J."/>
            <person name="Villasante A."/>
            <person name="Walenz B."/>
            <person name="Wang J."/>
            <person name="Wasserman M."/>
            <person name="Watts T."/>
            <person name="Wilson D."/>
            <person name="Wilson R.K."/>
            <person name="Wing R.A."/>
            <person name="Wolfner M.F."/>
            <person name="Wong A."/>
            <person name="Wong G.K."/>
            <person name="Wu C.I."/>
            <person name="Wu G."/>
            <person name="Yamamoto D."/>
            <person name="Yang H.P."/>
            <person name="Yang S.P."/>
            <person name="Yorke J.A."/>
            <person name="Yoshida K."/>
            <person name="Zdobnov E."/>
            <person name="Zhang P."/>
            <person name="Zhang Y."/>
            <person name="Zimin A.V."/>
            <person name="Baldwin J."/>
            <person name="Abdouelleil A."/>
            <person name="Abdulkadir J."/>
            <person name="Abebe A."/>
            <person name="Abera B."/>
            <person name="Abreu J."/>
            <person name="Acer S.C."/>
            <person name="Aftuck L."/>
            <person name="Alexander A."/>
            <person name="An P."/>
            <person name="Anderson E."/>
            <person name="Anderson S."/>
            <person name="Arachi H."/>
            <person name="Azer M."/>
            <person name="Bachantsang P."/>
            <person name="Barry A."/>
            <person name="Bayul T."/>
            <person name="Berlin A."/>
            <person name="Bessette D."/>
            <person name="Bloom T."/>
            <person name="Blye J."/>
            <person name="Boguslavskiy L."/>
            <person name="Bonnet C."/>
            <person name="Boukhgalter B."/>
            <person name="Bourzgui I."/>
            <person name="Brown A."/>
            <person name="Cahill P."/>
            <person name="Channer S."/>
            <person name="Cheshatsang Y."/>
            <person name="Chuda L."/>
            <person name="Citroen M."/>
            <person name="Collymore A."/>
            <person name="Cooke P."/>
            <person name="Costello M."/>
            <person name="D'Aco K."/>
            <person name="Daza R."/>
            <person name="De Haan G."/>
            <person name="DeGray S."/>
            <person name="DeMaso C."/>
            <person name="Dhargay N."/>
            <person name="Dooley K."/>
            <person name="Dooley E."/>
            <person name="Doricent M."/>
            <person name="Dorje P."/>
            <person name="Dorjee K."/>
            <person name="Dupes A."/>
            <person name="Elong R."/>
            <person name="Falk J."/>
            <person name="Farina A."/>
            <person name="Faro S."/>
            <person name="Ferguson D."/>
            <person name="Fisher S."/>
            <person name="Foley C.D."/>
            <person name="Franke A."/>
            <person name="Friedrich D."/>
            <person name="Gadbois L."/>
            <person name="Gearin G."/>
            <person name="Gearin C.R."/>
            <person name="Giannoukos G."/>
            <person name="Goode T."/>
            <person name="Graham J."/>
            <person name="Grandbois E."/>
            <person name="Grewal S."/>
            <person name="Gyaltsen K."/>
            <person name="Hafez N."/>
            <person name="Hagos B."/>
            <person name="Hall J."/>
            <person name="Henson C."/>
            <person name="Hollinger A."/>
            <person name="Honan T."/>
            <person name="Huard M.D."/>
            <person name="Hughes L."/>
            <person name="Hurhula B."/>
            <person name="Husby M.E."/>
            <person name="Kamat A."/>
            <person name="Kanga B."/>
            <person name="Kashin S."/>
            <person name="Khazanovich D."/>
            <person name="Kisner P."/>
            <person name="Lance K."/>
            <person name="Lara M."/>
            <person name="Lee W."/>
            <person name="Lennon N."/>
            <person name="Letendre F."/>
            <person name="LeVine R."/>
            <person name="Lipovsky A."/>
            <person name="Liu X."/>
            <person name="Liu J."/>
            <person name="Liu S."/>
            <person name="Lokyitsang T."/>
            <person name="Lokyitsang Y."/>
            <person name="Lubonja R."/>
            <person name="Lui A."/>
            <person name="MacDonald P."/>
            <person name="Magnisalis V."/>
            <person name="Maru K."/>
            <person name="Matthews C."/>
            <person name="McCusker W."/>
            <person name="McDonough S."/>
            <person name="Mehta T."/>
            <person name="Meldrim J."/>
            <person name="Meneus L."/>
            <person name="Mihai O."/>
            <person name="Mihalev A."/>
            <person name="Mihova T."/>
            <person name="Mittelman R."/>
            <person name="Mlenga V."/>
            <person name="Montmayeur A."/>
            <person name="Mulrain L."/>
            <person name="Navidi A."/>
            <person name="Naylor J."/>
            <person name="Negash T."/>
            <person name="Nguyen T."/>
            <person name="Nguyen N."/>
            <person name="Nicol R."/>
            <person name="Norbu C."/>
            <person name="Norbu N."/>
            <person name="Novod N."/>
            <person name="O'Neill B."/>
            <person name="Osman S."/>
            <person name="Markiewicz E."/>
            <person name="Oyono O.L."/>
            <person name="Patti C."/>
            <person name="Phunkhang P."/>
            <person name="Pierre F."/>
            <person name="Priest M."/>
            <person name="Raghuraman S."/>
            <person name="Rege F."/>
            <person name="Reyes R."/>
            <person name="Rise C."/>
            <person name="Rogov P."/>
            <person name="Ross K."/>
            <person name="Ryan E."/>
            <person name="Settipalli S."/>
            <person name="Shea T."/>
            <person name="Sherpa N."/>
            <person name="Shi L."/>
            <person name="Shih D."/>
            <person name="Sparrow T."/>
            <person name="Spaulding J."/>
            <person name="Stalker J."/>
            <person name="Stange-Thomann N."/>
            <person name="Stavropoulos S."/>
            <person name="Stone C."/>
            <person name="Strader C."/>
            <person name="Tesfaye S."/>
            <person name="Thomson T."/>
            <person name="Thoulutsang Y."/>
            <person name="Thoulutsang D."/>
            <person name="Topham K."/>
            <person name="Topping I."/>
            <person name="Tsamla T."/>
            <person name="Vassiliev H."/>
            <person name="Vo A."/>
            <person name="Wangchuk T."/>
            <person name="Wangdi T."/>
            <person name="Weiand M."/>
            <person name="Wilkinson J."/>
            <person name="Wilson A."/>
            <person name="Yadav S."/>
            <person name="Young G."/>
            <person name="Yu Q."/>
            <person name="Zembek L."/>
            <person name="Zhong D."/>
            <person name="Zimmer A."/>
            <person name="Zwirko Z."/>
            <person name="Jaffe D.B."/>
            <person name="Alvarez P."/>
            <person name="Brockman W."/>
            <person name="Butler J."/>
            <person name="Chin C."/>
            <person name="Gnerre S."/>
            <person name="Grabherr M."/>
            <person name="Kleber M."/>
            <person name="Mauceli E."/>
            <person name="MacCallum I."/>
        </authorList>
    </citation>
    <scope>NUCLEOTIDE SEQUENCE [LARGE SCALE GENOMIC DNA]</scope>
    <source>
        <strain evidence="12">Tucson 15081-1352.22</strain>
    </source>
</reference>
<dbReference type="InterPro" id="IPR004856">
    <property type="entry name" value="Glyco_trans_ALG6/ALG8"/>
</dbReference>
<dbReference type="EC" id="2.4.1.-" evidence="10"/>
<accession>B4KK01</accession>
<dbReference type="OMA" id="FQVPPMH"/>
<protein>
    <recommendedName>
        <fullName evidence="10">Alpha-1,3-glucosyltransferase</fullName>
        <ecNumber evidence="10">2.4.1.-</ecNumber>
    </recommendedName>
</protein>
<keyword evidence="5 10" id="KW-0808">Transferase</keyword>
<evidence type="ECO:0000256" key="8">
    <source>
        <dbReference type="ARBA" id="ARBA00022989"/>
    </source>
</evidence>
<evidence type="ECO:0000313" key="11">
    <source>
        <dbReference type="EMBL" id="EDW13589.1"/>
    </source>
</evidence>
<keyword evidence="9 10" id="KW-0472">Membrane</keyword>
<comment type="subcellular location">
    <subcellularLocation>
        <location evidence="1 10">Endoplasmic reticulum membrane</location>
        <topology evidence="1 10">Multi-pass membrane protein</topology>
    </subcellularLocation>
</comment>
<dbReference type="PANTHER" id="PTHR12413:SF1">
    <property type="entry name" value="DOLICHYL PYROPHOSPHATE MAN9GLCNAC2 ALPHA-1,3-GLUCOSYLTRANSFERASE"/>
    <property type="match status" value="1"/>
</dbReference>